<reference evidence="2 3" key="1">
    <citation type="submission" date="2014-08" db="EMBL/GenBank/DDBJ databases">
        <title>Clostridium innocuum, an unnegligible vancomycin-resistant pathogen causing extra-intestinal infections.</title>
        <authorList>
            <person name="Feng Y."/>
            <person name="Chiu C.-H."/>
        </authorList>
    </citation>
    <scope>NUCLEOTIDE SEQUENCE [LARGE SCALE GENOMIC DNA]</scope>
    <source>
        <strain evidence="2 3">AN88</strain>
    </source>
</reference>
<sequence length="573" mass="63598">MSIFRIFVDGQLFYHPQLSQLAITEAKLSEDAENIDSLTLSAPFNHPYLDSIHPMASTIVCKKGDATVFEGRALNDGSDFYNTHTWTCESALAYLKDSQQPPFSYKGTLKGLLEYFLSVHNKAVEEKKRFKLGNITVTDNNDYISYSNSEYSCTLDAIKSKLINTHGGYLMVRYTDTGKVLDYLAEFNERAIQSVEYGKNLLDVKISRDHTERITALIPLGAKKKTTDEEGNEVESDERVDITSVNDGLNYIFDETVAKEIGWIWATEAWDDVTLPGNLLRKAKARLAELIAGITSMELTIVDESDTGANIGSIHARQFVNCLSPPHGIDGRYACMSKTVDYLNPSGNTITIGASGIKLTSISAKQNENITELTDDLIGKTAEIQGAIAKANAAEATAKDAKEATDTVIDDITALQESVRECYSEISKTSEEIRLTVREEYISRSEMATIQQDFQSTITQNSSEIRMDFSAVTDELKDNIATNQELLEEYIRFKGALIELGKVGNAFTAELSNNELAFKENGQKIAYISNNSLVITNAEIRNKLSLGNETRGWFDFIPRNNGNLSIKWRGPAS</sequence>
<dbReference type="Pfam" id="PF06605">
    <property type="entry name" value="Prophage_tail"/>
    <property type="match status" value="1"/>
</dbReference>
<dbReference type="RefSeq" id="WP_044906138.1">
    <property type="nucleotide sequence ID" value="NZ_JQIF01000065.1"/>
</dbReference>
<feature type="domain" description="Tail spike" evidence="1">
    <location>
        <begin position="111"/>
        <end position="365"/>
    </location>
</feature>
<name>A0A099I451_CLOIN</name>
<dbReference type="EMBL" id="JQIF01000065">
    <property type="protein sequence ID" value="KGJ52435.1"/>
    <property type="molecule type" value="Genomic_DNA"/>
</dbReference>
<protein>
    <submittedName>
        <fullName evidence="2">Phage minor structural protein</fullName>
    </submittedName>
</protein>
<dbReference type="InterPro" id="IPR007119">
    <property type="entry name" value="Phage_tail_spike_N"/>
</dbReference>
<gene>
    <name evidence="2" type="ORF">CIAN88_14370</name>
</gene>
<accession>A0A099I451</accession>
<dbReference type="NCBIfam" id="TIGR01665">
    <property type="entry name" value="put_anti_recept"/>
    <property type="match status" value="1"/>
</dbReference>
<dbReference type="InterPro" id="IPR010572">
    <property type="entry name" value="Tail_dom"/>
</dbReference>
<comment type="caution">
    <text evidence="2">The sequence shown here is derived from an EMBL/GenBank/DDBJ whole genome shotgun (WGS) entry which is preliminary data.</text>
</comment>
<evidence type="ECO:0000313" key="3">
    <source>
        <dbReference type="Proteomes" id="UP000030008"/>
    </source>
</evidence>
<evidence type="ECO:0000259" key="1">
    <source>
        <dbReference type="Pfam" id="PF06605"/>
    </source>
</evidence>
<evidence type="ECO:0000313" key="2">
    <source>
        <dbReference type="EMBL" id="KGJ52435.1"/>
    </source>
</evidence>
<dbReference type="AlphaFoldDB" id="A0A099I451"/>
<organism evidence="2 3">
    <name type="scientific">Clostridium innocuum</name>
    <dbReference type="NCBI Taxonomy" id="1522"/>
    <lineage>
        <taxon>Bacteria</taxon>
        <taxon>Bacillati</taxon>
        <taxon>Bacillota</taxon>
        <taxon>Clostridia</taxon>
        <taxon>Eubacteriales</taxon>
        <taxon>Clostridiaceae</taxon>
        <taxon>Clostridium</taxon>
    </lineage>
</organism>
<dbReference type="Proteomes" id="UP000030008">
    <property type="component" value="Unassembled WGS sequence"/>
</dbReference>
<proteinExistence type="predicted"/>